<protein>
    <submittedName>
        <fullName evidence="8">Outer membrane efflux protein</fullName>
    </submittedName>
</protein>
<sequence length="249" mass="28560">MRKTNFIYIIMTLQFLLMVSFKGMGQGIEQLDLGKNLEDQLLPLEEIISKTLDFSPKLDYQDALIEKAEYQVELTKRLWQNNVFGFANYSAGDQRIITGDSFNPGGAASTSLVNGYRAGLQVNVPLFEFMGRKSRIKLFEEEKKAVVFQKNEMEFELRRLVTLEYFKLLGAYELLKIRSEGQEALKTNYIIAEKEFKDGIIPIGELSRLTDVLAQSRSYYSDAKFEFLERYHNLAALAGLAPHNLLKNQ</sequence>
<evidence type="ECO:0000256" key="7">
    <source>
        <dbReference type="ARBA" id="ARBA00023237"/>
    </source>
</evidence>
<name>A0A1H3S638_9BACT</name>
<comment type="similarity">
    <text evidence="2">Belongs to the outer membrane factor (OMF) (TC 1.B.17) family.</text>
</comment>
<dbReference type="Proteomes" id="UP000199663">
    <property type="component" value="Unassembled WGS sequence"/>
</dbReference>
<evidence type="ECO:0000313" key="9">
    <source>
        <dbReference type="Proteomes" id="UP000199663"/>
    </source>
</evidence>
<evidence type="ECO:0000256" key="1">
    <source>
        <dbReference type="ARBA" id="ARBA00004442"/>
    </source>
</evidence>
<gene>
    <name evidence="8" type="ORF">SAMN05444412_11087</name>
</gene>
<evidence type="ECO:0000256" key="5">
    <source>
        <dbReference type="ARBA" id="ARBA00022692"/>
    </source>
</evidence>
<evidence type="ECO:0000313" key="8">
    <source>
        <dbReference type="EMBL" id="SDZ32609.1"/>
    </source>
</evidence>
<keyword evidence="4" id="KW-1134">Transmembrane beta strand</keyword>
<keyword evidence="6" id="KW-0472">Membrane</keyword>
<organism evidence="8 9">
    <name type="scientific">Rhodonellum ikkaensis</name>
    <dbReference type="NCBI Taxonomy" id="336829"/>
    <lineage>
        <taxon>Bacteria</taxon>
        <taxon>Pseudomonadati</taxon>
        <taxon>Bacteroidota</taxon>
        <taxon>Cytophagia</taxon>
        <taxon>Cytophagales</taxon>
        <taxon>Cytophagaceae</taxon>
        <taxon>Rhodonellum</taxon>
    </lineage>
</organism>
<evidence type="ECO:0000256" key="3">
    <source>
        <dbReference type="ARBA" id="ARBA00022448"/>
    </source>
</evidence>
<evidence type="ECO:0000256" key="4">
    <source>
        <dbReference type="ARBA" id="ARBA00022452"/>
    </source>
</evidence>
<dbReference type="InterPro" id="IPR051906">
    <property type="entry name" value="TolC-like"/>
</dbReference>
<evidence type="ECO:0000256" key="6">
    <source>
        <dbReference type="ARBA" id="ARBA00023136"/>
    </source>
</evidence>
<accession>A0A1H3S638</accession>
<evidence type="ECO:0000256" key="2">
    <source>
        <dbReference type="ARBA" id="ARBA00007613"/>
    </source>
</evidence>
<dbReference type="SUPFAM" id="SSF56954">
    <property type="entry name" value="Outer membrane efflux proteins (OEP)"/>
    <property type="match status" value="1"/>
</dbReference>
<keyword evidence="7" id="KW-0998">Cell outer membrane</keyword>
<dbReference type="PANTHER" id="PTHR30026">
    <property type="entry name" value="OUTER MEMBRANE PROTEIN TOLC"/>
    <property type="match status" value="1"/>
</dbReference>
<dbReference type="PANTHER" id="PTHR30026:SF20">
    <property type="entry name" value="OUTER MEMBRANE PROTEIN TOLC"/>
    <property type="match status" value="1"/>
</dbReference>
<dbReference type="Gene3D" id="1.20.1600.10">
    <property type="entry name" value="Outer membrane efflux proteins (OEP)"/>
    <property type="match status" value="1"/>
</dbReference>
<dbReference type="Pfam" id="PF02321">
    <property type="entry name" value="OEP"/>
    <property type="match status" value="1"/>
</dbReference>
<reference evidence="8 9" key="1">
    <citation type="submission" date="2016-10" db="EMBL/GenBank/DDBJ databases">
        <authorList>
            <person name="Varghese N."/>
            <person name="Submissions S."/>
        </authorList>
    </citation>
    <scope>NUCLEOTIDE SEQUENCE [LARGE SCALE GENOMIC DNA]</scope>
    <source>
        <strain evidence="8 9">DSM 17997</strain>
    </source>
</reference>
<comment type="caution">
    <text evidence="8">The sequence shown here is derived from an EMBL/GenBank/DDBJ whole genome shotgun (WGS) entry which is preliminary data.</text>
</comment>
<keyword evidence="9" id="KW-1185">Reference proteome</keyword>
<keyword evidence="5" id="KW-0812">Transmembrane</keyword>
<dbReference type="InterPro" id="IPR003423">
    <property type="entry name" value="OMP_efflux"/>
</dbReference>
<dbReference type="EMBL" id="FNQC01000010">
    <property type="protein sequence ID" value="SDZ32609.1"/>
    <property type="molecule type" value="Genomic_DNA"/>
</dbReference>
<proteinExistence type="inferred from homology"/>
<keyword evidence="3" id="KW-0813">Transport</keyword>
<comment type="subcellular location">
    <subcellularLocation>
        <location evidence="1">Cell outer membrane</location>
    </subcellularLocation>
</comment>